<reference evidence="2" key="1">
    <citation type="submission" date="2017-03" db="EMBL/GenBank/DDBJ databases">
        <authorList>
            <person name="Sharma R."/>
            <person name="Thines M."/>
        </authorList>
    </citation>
    <scope>NUCLEOTIDE SEQUENCE [LARGE SCALE GENOMIC DNA]</scope>
</reference>
<accession>A0A1W5DEH9</accession>
<keyword evidence="2" id="KW-1185">Reference proteome</keyword>
<evidence type="ECO:0000313" key="1">
    <source>
        <dbReference type="EMBL" id="SLM41506.1"/>
    </source>
</evidence>
<name>A0A1W5DEH9_9LECA</name>
<organism evidence="1 2">
    <name type="scientific">Lasallia pustulata</name>
    <dbReference type="NCBI Taxonomy" id="136370"/>
    <lineage>
        <taxon>Eukaryota</taxon>
        <taxon>Fungi</taxon>
        <taxon>Dikarya</taxon>
        <taxon>Ascomycota</taxon>
        <taxon>Pezizomycotina</taxon>
        <taxon>Lecanoromycetes</taxon>
        <taxon>OSLEUM clade</taxon>
        <taxon>Umbilicariomycetidae</taxon>
        <taxon>Umbilicariales</taxon>
        <taxon>Umbilicariaceae</taxon>
        <taxon>Lasallia</taxon>
    </lineage>
</organism>
<dbReference type="EMBL" id="FWEW01003875">
    <property type="protein sequence ID" value="SLM41506.1"/>
    <property type="molecule type" value="Genomic_DNA"/>
</dbReference>
<proteinExistence type="predicted"/>
<evidence type="ECO:0000313" key="2">
    <source>
        <dbReference type="Proteomes" id="UP000192927"/>
    </source>
</evidence>
<protein>
    <submittedName>
        <fullName evidence="1">Uncharacterized protein</fullName>
    </submittedName>
</protein>
<dbReference type="Proteomes" id="UP000192927">
    <property type="component" value="Unassembled WGS sequence"/>
</dbReference>
<sequence>MGFLGLIPASALAAAYNVRTHKLTLFASGSIQESTYGISFHRAPLMGGLKFLLEGWTGPFTGHESTYTHSQGFDIQLPNRATPSGTVIIVDATDPNGKVVPIHFLGGIVPPHLEPRDDELKSIAAPVRELPQAPAAAEAQSVLAPPHQVTVAVLGQAFGISEGADVPRFGSVDVKFDARFLASGARRWW</sequence>
<dbReference type="AlphaFoldDB" id="A0A1W5DEH9"/>